<keyword evidence="1" id="KW-0472">Membrane</keyword>
<feature type="transmembrane region" description="Helical" evidence="1">
    <location>
        <begin position="134"/>
        <end position="155"/>
    </location>
</feature>
<evidence type="ECO:0008006" key="4">
    <source>
        <dbReference type="Google" id="ProtNLM"/>
    </source>
</evidence>
<feature type="transmembrane region" description="Helical" evidence="1">
    <location>
        <begin position="439"/>
        <end position="457"/>
    </location>
</feature>
<dbReference type="EMBL" id="JACHIJ010000006">
    <property type="protein sequence ID" value="MBB5054234.1"/>
    <property type="molecule type" value="Genomic_DNA"/>
</dbReference>
<evidence type="ECO:0000313" key="3">
    <source>
        <dbReference type="Proteomes" id="UP000521227"/>
    </source>
</evidence>
<organism evidence="2 3">
    <name type="scientific">Afipia massiliensis</name>
    <dbReference type="NCBI Taxonomy" id="211460"/>
    <lineage>
        <taxon>Bacteria</taxon>
        <taxon>Pseudomonadati</taxon>
        <taxon>Pseudomonadota</taxon>
        <taxon>Alphaproteobacteria</taxon>
        <taxon>Hyphomicrobiales</taxon>
        <taxon>Nitrobacteraceae</taxon>
        <taxon>Afipia</taxon>
    </lineage>
</organism>
<feature type="transmembrane region" description="Helical" evidence="1">
    <location>
        <begin position="307"/>
        <end position="327"/>
    </location>
</feature>
<gene>
    <name evidence="2" type="ORF">HNQ36_004236</name>
</gene>
<feature type="transmembrane region" description="Helical" evidence="1">
    <location>
        <begin position="464"/>
        <end position="481"/>
    </location>
</feature>
<feature type="transmembrane region" description="Helical" evidence="1">
    <location>
        <begin position="230"/>
        <end position="250"/>
    </location>
</feature>
<feature type="transmembrane region" description="Helical" evidence="1">
    <location>
        <begin position="334"/>
        <end position="354"/>
    </location>
</feature>
<feature type="transmembrane region" description="Helical" evidence="1">
    <location>
        <begin position="415"/>
        <end position="433"/>
    </location>
</feature>
<protein>
    <recommendedName>
        <fullName evidence="4">Glycosyltransferase RgtA/B/C/D-like domain-containing protein</fullName>
    </recommendedName>
</protein>
<sequence length="548" mass="59661">MTVSVTTSKPPPPAGQTTQTDAFARLTPFGWNGGIVVIVMLLAASFFLAGYFVVYWRNADMDFMIAYSALSLNDGRYVFFPHPAYLTILSVSRWFQFLHFIGLLDTSSLSAIPPASNGLAFDAAMTSVVRAARIVAWLTATTFVLVFAGLARLLVKDWRVALLGTFAFAFSGGIAVHMRALRSEMISGCFFAFALMVLIIVARRGTNWRPVAVGLAAMLCVLALENKIHAVLLVAALPFLILPFGSASGVSAPFWSRSPHAWFAVLGAAFLAAALANAAWPLVALGFNPANTEVSMLRPLFLGRFGTYQIALLVWTGLCMLAFARLWRVQFSETLAAMLAVIAGASLALLALYIDFDASNVFIILNPLEEMLVFADPQAISAAGGNGPFAAIGLLISGVISVLRRYTFILFTSPRPTVFLTWLILPGIVYAWRRGQRQTALQAGLLMLSAIGIDSLGIRRGLKAEYFILTDPLIILAGMVLLEGMGDLRFRKWTYPVGVALIVLHVGISQAEPAKLVLKRTGPENTCEWNQHYLPRLPLPWCDLPPKR</sequence>
<feature type="transmembrane region" description="Helical" evidence="1">
    <location>
        <begin position="379"/>
        <end position="403"/>
    </location>
</feature>
<keyword evidence="1" id="KW-1133">Transmembrane helix</keyword>
<feature type="transmembrane region" description="Helical" evidence="1">
    <location>
        <begin position="262"/>
        <end position="287"/>
    </location>
</feature>
<feature type="transmembrane region" description="Helical" evidence="1">
    <location>
        <begin position="35"/>
        <end position="56"/>
    </location>
</feature>
<comment type="caution">
    <text evidence="2">The sequence shown here is derived from an EMBL/GenBank/DDBJ whole genome shotgun (WGS) entry which is preliminary data.</text>
</comment>
<feature type="transmembrane region" description="Helical" evidence="1">
    <location>
        <begin position="160"/>
        <end position="179"/>
    </location>
</feature>
<dbReference type="AlphaFoldDB" id="A0A840N6M5"/>
<keyword evidence="1" id="KW-0812">Transmembrane</keyword>
<evidence type="ECO:0000256" key="1">
    <source>
        <dbReference type="SAM" id="Phobius"/>
    </source>
</evidence>
<feature type="transmembrane region" description="Helical" evidence="1">
    <location>
        <begin position="185"/>
        <end position="201"/>
    </location>
</feature>
<reference evidence="2 3" key="1">
    <citation type="submission" date="2020-08" db="EMBL/GenBank/DDBJ databases">
        <title>Genomic Encyclopedia of Type Strains, Phase IV (KMG-IV): sequencing the most valuable type-strain genomes for metagenomic binning, comparative biology and taxonomic classification.</title>
        <authorList>
            <person name="Goeker M."/>
        </authorList>
    </citation>
    <scope>NUCLEOTIDE SEQUENCE [LARGE SCALE GENOMIC DNA]</scope>
    <source>
        <strain evidence="2 3">DSM 17498</strain>
    </source>
</reference>
<proteinExistence type="predicted"/>
<dbReference type="RefSeq" id="WP_184088207.1">
    <property type="nucleotide sequence ID" value="NZ_JACHIJ010000006.1"/>
</dbReference>
<evidence type="ECO:0000313" key="2">
    <source>
        <dbReference type="EMBL" id="MBB5054234.1"/>
    </source>
</evidence>
<accession>A0A840N6M5</accession>
<dbReference type="Proteomes" id="UP000521227">
    <property type="component" value="Unassembled WGS sequence"/>
</dbReference>
<name>A0A840N6M5_9BRAD</name>